<keyword evidence="7" id="KW-0812">Transmembrane</keyword>
<dbReference type="Gene3D" id="3.30.200.20">
    <property type="entry name" value="Phosphorylase Kinase, domain 1"/>
    <property type="match status" value="1"/>
</dbReference>
<dbReference type="InterPro" id="IPR017441">
    <property type="entry name" value="Protein_kinase_ATP_BS"/>
</dbReference>
<feature type="domain" description="Protein kinase" evidence="8">
    <location>
        <begin position="42"/>
        <end position="339"/>
    </location>
</feature>
<dbReference type="Pfam" id="PF00069">
    <property type="entry name" value="Pkinase"/>
    <property type="match status" value="1"/>
</dbReference>
<keyword evidence="6" id="KW-0175">Coiled coil</keyword>
<name>A0A518CV86_9BACT</name>
<dbReference type="PANTHER" id="PTHR43289:SF6">
    <property type="entry name" value="SERINE_THREONINE-PROTEIN KINASE NEKL-3"/>
    <property type="match status" value="1"/>
</dbReference>
<evidence type="ECO:0000256" key="3">
    <source>
        <dbReference type="ARBA" id="ARBA00022777"/>
    </source>
</evidence>
<dbReference type="PROSITE" id="PS00108">
    <property type="entry name" value="PROTEIN_KINASE_ST"/>
    <property type="match status" value="1"/>
</dbReference>
<dbReference type="Pfam" id="PF13374">
    <property type="entry name" value="TPR_10"/>
    <property type="match status" value="1"/>
</dbReference>
<evidence type="ECO:0000313" key="9">
    <source>
        <dbReference type="EMBL" id="QDU83121.1"/>
    </source>
</evidence>
<dbReference type="GO" id="GO:0005524">
    <property type="term" value="F:ATP binding"/>
    <property type="evidence" value="ECO:0007669"/>
    <property type="project" value="UniProtKB-UniRule"/>
</dbReference>
<feature type="coiled-coil region" evidence="6">
    <location>
        <begin position="387"/>
        <end position="435"/>
    </location>
</feature>
<dbReference type="OrthoDB" id="258731at2"/>
<dbReference type="Proteomes" id="UP000319342">
    <property type="component" value="Chromosome"/>
</dbReference>
<dbReference type="RefSeq" id="WP_145182267.1">
    <property type="nucleotide sequence ID" value="NZ_CP036290.1"/>
</dbReference>
<evidence type="ECO:0000256" key="6">
    <source>
        <dbReference type="SAM" id="Coils"/>
    </source>
</evidence>
<dbReference type="Gene3D" id="1.25.40.10">
    <property type="entry name" value="Tetratricopeptide repeat domain"/>
    <property type="match status" value="3"/>
</dbReference>
<dbReference type="Pfam" id="PF13424">
    <property type="entry name" value="TPR_12"/>
    <property type="match status" value="2"/>
</dbReference>
<dbReference type="PROSITE" id="PS50011">
    <property type="entry name" value="PROTEIN_KINASE_DOM"/>
    <property type="match status" value="1"/>
</dbReference>
<evidence type="ECO:0000256" key="2">
    <source>
        <dbReference type="ARBA" id="ARBA00022741"/>
    </source>
</evidence>
<dbReference type="AlphaFoldDB" id="A0A518CV86"/>
<dbReference type="InterPro" id="IPR011009">
    <property type="entry name" value="Kinase-like_dom_sf"/>
</dbReference>
<evidence type="ECO:0000313" key="10">
    <source>
        <dbReference type="Proteomes" id="UP000319342"/>
    </source>
</evidence>
<sequence length="1081" mass="117842">MTRDDDPARAARDEADAPDVARVPVEAGVELGEAAGAVIDRYTLLEPIGEGGMGTVWRASQTEPVKREVALKVIKLGMDTREVVVRFEAERQALALMDHPGIAKVIDGGATASGRPYFVMELVQGAPITDFCREHQLGLRARLELFGKVCEAVQHAHHKGVIHRDLKPSNVLVSMGDNGPQPKVIDFGIAKATSAELTNQTMFTQAGQIIGTPEYMAPEQAGMDGADIDTRADVYSLGVLLYELLTGTKPFDMRVALQTGYDELLRQIREVDPAKPSTRVSSLSAEEATTAITRRVNVETLSRRLRGDLDWVVMKAIEKDRTRRYDTPTGLADDVARYLRQEPVTAAPPSATYRFRTFVKRRRKTVAAIATIAVVLVGGLAGTGYGLVEARRANDELAVANESLEVAIDEKQDALQVAQDEREAAERELARATEFKSVVADLFLGVQPSTALDKDTELLETLLRSTSDQLLAGGIVDEYVASELNQLLGTTYNVLSVYDRAERHLAEALAFAERRHARDSIALAWARVNWAQLLTTRGDLDAAVALYETVLADLPEPVPGPLVDPIHLTVHLDLSHTYLAGGWHEGAQRHLDAYFELVDAGAPTDDGDEFDAMTRQLMVYTSAGENALAVEMFDEVLEPWAGEVDVPSPQRAYALGVVAKAHRDLGDMVRAEEAYLEQLDIYARTLAPNNAVHMSARSNYADFLSVVGRSDEALAILEEVAPLSEATLGTDHPDHVRLRSNLGRTLTHAGRPAEAVRVLTDVVDGYTRLDGPDATATIVARGNLAIALYDRGGEDQRVRDELTELIPLFDRVLGTTSGNTINARLVLGDLLWESGDQEAALVPHRAVLAARRESLGDDHPDTINTLHRLGDRLLVLSRFDDAIEAFTEARERGLRVLGSEHRSVLGITTNLGMCLTFVGRPEDAVELLEPNAETKLRVLGIVDPWTHSCFRQLASAHVRAGDVDAADAVARRLLDLQSDYLLEHADDWMQLVSFAMAYLDPEVVAELDPARATALIERALAHGGDDHPEPYATLAHARAELGDLAGAVEAAETAIELAEEPTQVEDLTQLLAAFRAALESD</sequence>
<dbReference type="SUPFAM" id="SSF56112">
    <property type="entry name" value="Protein kinase-like (PK-like)"/>
    <property type="match status" value="1"/>
</dbReference>
<keyword evidence="2 5" id="KW-0547">Nucleotide-binding</keyword>
<dbReference type="SUPFAM" id="SSF48452">
    <property type="entry name" value="TPR-like"/>
    <property type="match status" value="4"/>
</dbReference>
<dbReference type="InterPro" id="IPR000719">
    <property type="entry name" value="Prot_kinase_dom"/>
</dbReference>
<keyword evidence="7" id="KW-1133">Transmembrane helix</keyword>
<dbReference type="Pfam" id="PF13181">
    <property type="entry name" value="TPR_8"/>
    <property type="match status" value="1"/>
</dbReference>
<evidence type="ECO:0000259" key="8">
    <source>
        <dbReference type="PROSITE" id="PS50011"/>
    </source>
</evidence>
<evidence type="ECO:0000256" key="5">
    <source>
        <dbReference type="PROSITE-ProRule" id="PRU10141"/>
    </source>
</evidence>
<dbReference type="InterPro" id="IPR019734">
    <property type="entry name" value="TPR_rpt"/>
</dbReference>
<accession>A0A518CV86</accession>
<dbReference type="CDD" id="cd14014">
    <property type="entry name" value="STKc_PknB_like"/>
    <property type="match status" value="1"/>
</dbReference>
<dbReference type="InterPro" id="IPR011990">
    <property type="entry name" value="TPR-like_helical_dom_sf"/>
</dbReference>
<organism evidence="9 10">
    <name type="scientific">Rohdeia mirabilis</name>
    <dbReference type="NCBI Taxonomy" id="2528008"/>
    <lineage>
        <taxon>Bacteria</taxon>
        <taxon>Pseudomonadati</taxon>
        <taxon>Planctomycetota</taxon>
        <taxon>Planctomycetia</taxon>
        <taxon>Planctomycetia incertae sedis</taxon>
        <taxon>Rohdeia</taxon>
    </lineage>
</organism>
<feature type="transmembrane region" description="Helical" evidence="7">
    <location>
        <begin position="366"/>
        <end position="388"/>
    </location>
</feature>
<protein>
    <submittedName>
        <fullName evidence="9">Serine/threonine-protein kinase PknB</fullName>
        <ecNumber evidence="9">2.7.11.1</ecNumber>
    </submittedName>
</protein>
<feature type="binding site" evidence="5">
    <location>
        <position position="72"/>
    </location>
    <ligand>
        <name>ATP</name>
        <dbReference type="ChEBI" id="CHEBI:30616"/>
    </ligand>
</feature>
<evidence type="ECO:0000256" key="7">
    <source>
        <dbReference type="SAM" id="Phobius"/>
    </source>
</evidence>
<keyword evidence="4 5" id="KW-0067">ATP-binding</keyword>
<proteinExistence type="predicted"/>
<dbReference type="EMBL" id="CP036290">
    <property type="protein sequence ID" value="QDU83121.1"/>
    <property type="molecule type" value="Genomic_DNA"/>
</dbReference>
<evidence type="ECO:0000256" key="1">
    <source>
        <dbReference type="ARBA" id="ARBA00022679"/>
    </source>
</evidence>
<dbReference type="SMART" id="SM00028">
    <property type="entry name" value="TPR"/>
    <property type="match status" value="7"/>
</dbReference>
<dbReference type="GO" id="GO:0004674">
    <property type="term" value="F:protein serine/threonine kinase activity"/>
    <property type="evidence" value="ECO:0007669"/>
    <property type="project" value="UniProtKB-EC"/>
</dbReference>
<dbReference type="InterPro" id="IPR008271">
    <property type="entry name" value="Ser/Thr_kinase_AS"/>
</dbReference>
<evidence type="ECO:0000256" key="4">
    <source>
        <dbReference type="ARBA" id="ARBA00022840"/>
    </source>
</evidence>
<keyword evidence="10" id="KW-1185">Reference proteome</keyword>
<dbReference type="PROSITE" id="PS00107">
    <property type="entry name" value="PROTEIN_KINASE_ATP"/>
    <property type="match status" value="1"/>
</dbReference>
<reference evidence="9 10" key="1">
    <citation type="submission" date="2019-02" db="EMBL/GenBank/DDBJ databases">
        <title>Deep-cultivation of Planctomycetes and their phenomic and genomic characterization uncovers novel biology.</title>
        <authorList>
            <person name="Wiegand S."/>
            <person name="Jogler M."/>
            <person name="Boedeker C."/>
            <person name="Pinto D."/>
            <person name="Vollmers J."/>
            <person name="Rivas-Marin E."/>
            <person name="Kohn T."/>
            <person name="Peeters S.H."/>
            <person name="Heuer A."/>
            <person name="Rast P."/>
            <person name="Oberbeckmann S."/>
            <person name="Bunk B."/>
            <person name="Jeske O."/>
            <person name="Meyerdierks A."/>
            <person name="Storesund J.E."/>
            <person name="Kallscheuer N."/>
            <person name="Luecker S."/>
            <person name="Lage O.M."/>
            <person name="Pohl T."/>
            <person name="Merkel B.J."/>
            <person name="Hornburger P."/>
            <person name="Mueller R.-W."/>
            <person name="Bruemmer F."/>
            <person name="Labrenz M."/>
            <person name="Spormann A.M."/>
            <person name="Op den Camp H."/>
            <person name="Overmann J."/>
            <person name="Amann R."/>
            <person name="Jetten M.S.M."/>
            <person name="Mascher T."/>
            <person name="Medema M.H."/>
            <person name="Devos D.P."/>
            <person name="Kaster A.-K."/>
            <person name="Ovreas L."/>
            <person name="Rohde M."/>
            <person name="Galperin M.Y."/>
            <person name="Jogler C."/>
        </authorList>
    </citation>
    <scope>NUCLEOTIDE SEQUENCE [LARGE SCALE GENOMIC DNA]</scope>
    <source>
        <strain evidence="9 10">Pla163</strain>
    </source>
</reference>
<gene>
    <name evidence="9" type="primary">pknB_4</name>
    <name evidence="9" type="ORF">Pla163_02170</name>
</gene>
<keyword evidence="7" id="KW-0472">Membrane</keyword>
<keyword evidence="1 9" id="KW-0808">Transferase</keyword>
<keyword evidence="3 9" id="KW-0418">Kinase</keyword>
<dbReference type="PANTHER" id="PTHR43289">
    <property type="entry name" value="MITOGEN-ACTIVATED PROTEIN KINASE KINASE KINASE 20-RELATED"/>
    <property type="match status" value="1"/>
</dbReference>
<dbReference type="EC" id="2.7.11.1" evidence="9"/>
<dbReference type="SMART" id="SM00220">
    <property type="entry name" value="S_TKc"/>
    <property type="match status" value="1"/>
</dbReference>
<dbReference type="Gene3D" id="1.10.510.10">
    <property type="entry name" value="Transferase(Phosphotransferase) domain 1"/>
    <property type="match status" value="1"/>
</dbReference>